<dbReference type="InterPro" id="IPR036271">
    <property type="entry name" value="Tet_transcr_reg_TetR-rel_C_sf"/>
</dbReference>
<gene>
    <name evidence="2" type="ORF">SAMN04488000_105439</name>
</gene>
<dbReference type="AlphaFoldDB" id="A0A1H9KQD6"/>
<name>A0A1H9KQD6_9PSEU</name>
<evidence type="ECO:0008006" key="4">
    <source>
        <dbReference type="Google" id="ProtNLM"/>
    </source>
</evidence>
<keyword evidence="1" id="KW-0472">Membrane</keyword>
<feature type="transmembrane region" description="Helical" evidence="1">
    <location>
        <begin position="21"/>
        <end position="41"/>
    </location>
</feature>
<protein>
    <recommendedName>
        <fullName evidence="4">Transcriptional repressor C-terminal</fullName>
    </recommendedName>
</protein>
<sequence>MRELVLRGQSEGLLRPDDPDRLGLVMFAMLQGIALVINSALAGPEQLDGLVGTAMRQFVREV</sequence>
<evidence type="ECO:0000256" key="1">
    <source>
        <dbReference type="SAM" id="Phobius"/>
    </source>
</evidence>
<dbReference type="STRING" id="65499.SAMN04488000_105439"/>
<keyword evidence="1" id="KW-0812">Transmembrane</keyword>
<proteinExistence type="predicted"/>
<dbReference type="RefSeq" id="WP_245786184.1">
    <property type="nucleotide sequence ID" value="NZ_FOFV01000005.1"/>
</dbReference>
<keyword evidence="1" id="KW-1133">Transmembrane helix</keyword>
<dbReference type="EMBL" id="FOFV01000005">
    <property type="protein sequence ID" value="SER01269.1"/>
    <property type="molecule type" value="Genomic_DNA"/>
</dbReference>
<evidence type="ECO:0000313" key="3">
    <source>
        <dbReference type="Proteomes" id="UP000199503"/>
    </source>
</evidence>
<evidence type="ECO:0000313" key="2">
    <source>
        <dbReference type="EMBL" id="SER01269.1"/>
    </source>
</evidence>
<dbReference type="Proteomes" id="UP000199503">
    <property type="component" value="Unassembled WGS sequence"/>
</dbReference>
<reference evidence="3" key="1">
    <citation type="submission" date="2016-10" db="EMBL/GenBank/DDBJ databases">
        <authorList>
            <person name="Varghese N."/>
            <person name="Submissions S."/>
        </authorList>
    </citation>
    <scope>NUCLEOTIDE SEQUENCE [LARGE SCALE GENOMIC DNA]</scope>
    <source>
        <strain evidence="3">DSM 44437</strain>
    </source>
</reference>
<dbReference type="SUPFAM" id="SSF48498">
    <property type="entry name" value="Tetracyclin repressor-like, C-terminal domain"/>
    <property type="match status" value="1"/>
</dbReference>
<organism evidence="2 3">
    <name type="scientific">Lentzea albida</name>
    <dbReference type="NCBI Taxonomy" id="65499"/>
    <lineage>
        <taxon>Bacteria</taxon>
        <taxon>Bacillati</taxon>
        <taxon>Actinomycetota</taxon>
        <taxon>Actinomycetes</taxon>
        <taxon>Pseudonocardiales</taxon>
        <taxon>Pseudonocardiaceae</taxon>
        <taxon>Lentzea</taxon>
    </lineage>
</organism>
<keyword evidence="3" id="KW-1185">Reference proteome</keyword>
<accession>A0A1H9KQD6</accession>